<organism evidence="1 2">
    <name type="scientific">Boletus edulis BED1</name>
    <dbReference type="NCBI Taxonomy" id="1328754"/>
    <lineage>
        <taxon>Eukaryota</taxon>
        <taxon>Fungi</taxon>
        <taxon>Dikarya</taxon>
        <taxon>Basidiomycota</taxon>
        <taxon>Agaricomycotina</taxon>
        <taxon>Agaricomycetes</taxon>
        <taxon>Agaricomycetidae</taxon>
        <taxon>Boletales</taxon>
        <taxon>Boletineae</taxon>
        <taxon>Boletaceae</taxon>
        <taxon>Boletoideae</taxon>
        <taxon>Boletus</taxon>
    </lineage>
</organism>
<dbReference type="EMBL" id="WHUW01000013">
    <property type="protein sequence ID" value="KAF8439771.1"/>
    <property type="molecule type" value="Genomic_DNA"/>
</dbReference>
<reference evidence="1" key="2">
    <citation type="journal article" date="2020" name="Nat. Commun.">
        <title>Large-scale genome sequencing of mycorrhizal fungi provides insights into the early evolution of symbiotic traits.</title>
        <authorList>
            <person name="Miyauchi S."/>
            <person name="Kiss E."/>
            <person name="Kuo A."/>
            <person name="Drula E."/>
            <person name="Kohler A."/>
            <person name="Sanchez-Garcia M."/>
            <person name="Morin E."/>
            <person name="Andreopoulos B."/>
            <person name="Barry K.W."/>
            <person name="Bonito G."/>
            <person name="Buee M."/>
            <person name="Carver A."/>
            <person name="Chen C."/>
            <person name="Cichocki N."/>
            <person name="Clum A."/>
            <person name="Culley D."/>
            <person name="Crous P.W."/>
            <person name="Fauchery L."/>
            <person name="Girlanda M."/>
            <person name="Hayes R.D."/>
            <person name="Keri Z."/>
            <person name="LaButti K."/>
            <person name="Lipzen A."/>
            <person name="Lombard V."/>
            <person name="Magnuson J."/>
            <person name="Maillard F."/>
            <person name="Murat C."/>
            <person name="Nolan M."/>
            <person name="Ohm R.A."/>
            <person name="Pangilinan J."/>
            <person name="Pereira M.F."/>
            <person name="Perotto S."/>
            <person name="Peter M."/>
            <person name="Pfister S."/>
            <person name="Riley R."/>
            <person name="Sitrit Y."/>
            <person name="Stielow J.B."/>
            <person name="Szollosi G."/>
            <person name="Zifcakova L."/>
            <person name="Stursova M."/>
            <person name="Spatafora J.W."/>
            <person name="Tedersoo L."/>
            <person name="Vaario L.M."/>
            <person name="Yamada A."/>
            <person name="Yan M."/>
            <person name="Wang P."/>
            <person name="Xu J."/>
            <person name="Bruns T."/>
            <person name="Baldrian P."/>
            <person name="Vilgalys R."/>
            <person name="Dunand C."/>
            <person name="Henrissat B."/>
            <person name="Grigoriev I.V."/>
            <person name="Hibbett D."/>
            <person name="Nagy L.G."/>
            <person name="Martin F.M."/>
        </authorList>
    </citation>
    <scope>NUCLEOTIDE SEQUENCE</scope>
    <source>
        <strain evidence="1">BED1</strain>
    </source>
</reference>
<name>A0AAD4BU37_BOLED</name>
<comment type="caution">
    <text evidence="1">The sequence shown here is derived from an EMBL/GenBank/DDBJ whole genome shotgun (WGS) entry which is preliminary data.</text>
</comment>
<dbReference type="Proteomes" id="UP001194468">
    <property type="component" value="Unassembled WGS sequence"/>
</dbReference>
<evidence type="ECO:0000313" key="1">
    <source>
        <dbReference type="EMBL" id="KAF8439771.1"/>
    </source>
</evidence>
<gene>
    <name evidence="1" type="ORF">L210DRAFT_3540288</name>
</gene>
<reference evidence="1" key="1">
    <citation type="submission" date="2019-10" db="EMBL/GenBank/DDBJ databases">
        <authorList>
            <consortium name="DOE Joint Genome Institute"/>
            <person name="Kuo A."/>
            <person name="Miyauchi S."/>
            <person name="Kiss E."/>
            <person name="Drula E."/>
            <person name="Kohler A."/>
            <person name="Sanchez-Garcia M."/>
            <person name="Andreopoulos B."/>
            <person name="Barry K.W."/>
            <person name="Bonito G."/>
            <person name="Buee M."/>
            <person name="Carver A."/>
            <person name="Chen C."/>
            <person name="Cichocki N."/>
            <person name="Clum A."/>
            <person name="Culley D."/>
            <person name="Crous P.W."/>
            <person name="Fauchery L."/>
            <person name="Girlanda M."/>
            <person name="Hayes R."/>
            <person name="Keri Z."/>
            <person name="LaButti K."/>
            <person name="Lipzen A."/>
            <person name="Lombard V."/>
            <person name="Magnuson J."/>
            <person name="Maillard F."/>
            <person name="Morin E."/>
            <person name="Murat C."/>
            <person name="Nolan M."/>
            <person name="Ohm R."/>
            <person name="Pangilinan J."/>
            <person name="Pereira M."/>
            <person name="Perotto S."/>
            <person name="Peter M."/>
            <person name="Riley R."/>
            <person name="Sitrit Y."/>
            <person name="Stielow B."/>
            <person name="Szollosi G."/>
            <person name="Zifcakova L."/>
            <person name="Stursova M."/>
            <person name="Spatafora J.W."/>
            <person name="Tedersoo L."/>
            <person name="Vaario L.-M."/>
            <person name="Yamada A."/>
            <person name="Yan M."/>
            <person name="Wang P."/>
            <person name="Xu J."/>
            <person name="Bruns T."/>
            <person name="Baldrian P."/>
            <person name="Vilgalys R."/>
            <person name="Henrissat B."/>
            <person name="Grigoriev I.V."/>
            <person name="Hibbett D."/>
            <person name="Nagy L.G."/>
            <person name="Martin F.M."/>
        </authorList>
    </citation>
    <scope>NUCLEOTIDE SEQUENCE</scope>
    <source>
        <strain evidence="1">BED1</strain>
    </source>
</reference>
<sequence>MSAGYWTEVLLCPLLLENKHMVRATTGSTSVHSCSTTVVCLIQPSLRDMFRRSCRTSTYKPLSKRPSASSCQCITVTSASRANRRHVFEVPRARLWNPRTARRHKY</sequence>
<dbReference type="AlphaFoldDB" id="A0AAD4BU37"/>
<accession>A0AAD4BU37</accession>
<proteinExistence type="predicted"/>
<keyword evidence="2" id="KW-1185">Reference proteome</keyword>
<evidence type="ECO:0000313" key="2">
    <source>
        <dbReference type="Proteomes" id="UP001194468"/>
    </source>
</evidence>
<protein>
    <submittedName>
        <fullName evidence="1">Uncharacterized protein</fullName>
    </submittedName>
</protein>